<dbReference type="Gene3D" id="2.30.30.140">
    <property type="match status" value="1"/>
</dbReference>
<feature type="region of interest" description="Disordered" evidence="1">
    <location>
        <begin position="1263"/>
        <end position="1554"/>
    </location>
</feature>
<accession>A0AAP0QH80</accession>
<dbReference type="SMART" id="SM00293">
    <property type="entry name" value="PWWP"/>
    <property type="match status" value="1"/>
</dbReference>
<dbReference type="Pfam" id="PF00855">
    <property type="entry name" value="PWWP"/>
    <property type="match status" value="1"/>
</dbReference>
<feature type="compositionally biased region" description="Low complexity" evidence="1">
    <location>
        <begin position="1392"/>
        <end position="1437"/>
    </location>
</feature>
<feature type="region of interest" description="Disordered" evidence="1">
    <location>
        <begin position="1"/>
        <end position="32"/>
    </location>
</feature>
<feature type="compositionally biased region" description="Polar residues" evidence="1">
    <location>
        <begin position="1310"/>
        <end position="1332"/>
    </location>
</feature>
<feature type="compositionally biased region" description="Basic and acidic residues" evidence="1">
    <location>
        <begin position="178"/>
        <end position="216"/>
    </location>
</feature>
<gene>
    <name evidence="3" type="ORF">WN944_003776</name>
</gene>
<feature type="domain" description="PWWP" evidence="2">
    <location>
        <begin position="446"/>
        <end position="507"/>
    </location>
</feature>
<feature type="compositionally biased region" description="Polar residues" evidence="1">
    <location>
        <begin position="1381"/>
        <end position="1390"/>
    </location>
</feature>
<feature type="compositionally biased region" description="Basic and acidic residues" evidence="1">
    <location>
        <begin position="120"/>
        <end position="148"/>
    </location>
</feature>
<feature type="compositionally biased region" description="Basic and acidic residues" evidence="1">
    <location>
        <begin position="252"/>
        <end position="277"/>
    </location>
</feature>
<comment type="caution">
    <text evidence="3">The sequence shown here is derived from an EMBL/GenBank/DDBJ whole genome shotgun (WGS) entry which is preliminary data.</text>
</comment>
<dbReference type="PANTHER" id="PTHR42851">
    <property type="entry name" value="ALDOLASE-RELATED"/>
    <property type="match status" value="1"/>
</dbReference>
<feature type="compositionally biased region" description="Low complexity" evidence="1">
    <location>
        <begin position="1263"/>
        <end position="1273"/>
    </location>
</feature>
<feature type="compositionally biased region" description="Polar residues" evidence="1">
    <location>
        <begin position="1344"/>
        <end position="1357"/>
    </location>
</feature>
<dbReference type="Proteomes" id="UP001428341">
    <property type="component" value="Unassembled WGS sequence"/>
</dbReference>
<sequence length="1849" mass="201412">MSAKRDGIDLNVDAFSGDRENEGDATRSGDSVAETLTETCTGQGQGSEVEKVRVFDSARVICDLNFGGSDVNLNCEGVDRGDVLDKVENEVKKGSEYLDSEVHCKCGDDVKTVSERLDRGVDAKDEQNNGKCKEDASMNDEKEVEKGNELLGRGVVANADENNGKRGEDVSTDDENEVEKGSEPLHTGVEAKVEENSGKCGEDVVAKDEKEVEKGSELLGRGVDSKADENNGKCGEDVSVHDEIDVEEESEHLDRGVDAKAKEKNRKCGEDVSTHDDHEEEDAPVALRPSREAEPHCNTNVGPVGEEWEKGVHGGDMMESLHQKLEEAASDELKNKAMEIDTETESDVLEQETNGKDRVQSLHQKFEAATSDGLENQAMEVDIQTQLECNRDQVVDVPVSEVQDSCNVLNESHAVNLVVDLHPYMAKDGNASSEVNAKSVITEFCEGDLVWGKVRSHPWWPGQIFNLSAASQKAKKYFRKDSYLIAYFGDHTFAWNEVSKIKPFQEHFKHMQKQTSLEDFHYAVDCALEEVARRVDFGLACSCIPEEAYAKIKTQTIVNAGILKESSVRDGGDRFSNAATFEPGKLSKHIKALARLPYNSDFDRLELAILKAQLSAFYRWKGYSQLPEFNMLGELLESEAEIPLLDMKHDAELTQGSAPDFSDDKKASSKTGKLKNQDGSSHKRKRSSANSIRPNKKEKSLSDLLAERCANKSNGKRGTADDGNELISLSSGKKHKSVDSISDDKVVKHEKLDSISDDMSLKHKKSDMLVVKHGKAEVSGGAAHKCLPMKKPFGIGNSILKVASQLNGSSPLFKSGDEVSQKTVVKNKSREKSLFRNSQSKKQFPLEETSLADLLSQLCLAARNPMEGYKYCLISLVNFFADFRDSVSLKQSQEEISGVKTGKTWNNSETTETSESEPMKDTYWTDRVIQNIGQEQQTLENKNDAEEDETPSQKDTSSVEPVSTVQLSACLESTLQTAGENFEQEAEKPADPLGGCCDEDLSPTALILNFTDMDSVPSKDNLNEIFSRFGPLNELETEVKKSKRAKVVFKRRADAETAFSSAGKYSIFGPSLVSYCLKYMPSMARFRSVDKSLSVPMDESVEQSNLQIRELNLIDVSFEDDSLINFAGPLEPSFSENQEQKQVRFLDPFDSPNAEASFNSLKVGEQGSPLLGSSETEKGRSVRCNLRKSLAWDNAFFTSFLEPDELSSMIGGTEKSSKHVLPGIEEDIHRSTDSLSTLSSDTRTLKSLEGDLFEDVRASIQKSSMASNVANSNSKKKLGVAESQTIQSSKVDLASRDKMMPKAPLRKPSVGTQGSGKATKQSVAKNDLSTRSPCKPPRVVGRNSAISNVSTKRSSLGANRIKLEKDNSRTASVRVVPAPKVTSSGSSQNVVPRLSPPSRSLHSSAATKTQLTTSCSSLDSSGSGSSGSTGKLSLNSLKRNESRSRTQNCSSSGSTVKSLSKTESRSKSQSESSNLTAYLRSATKASSSRSPASSISEWSSESTSSTATAIHRPKSTRTSLDSSSSVGVSVNGDAPQVLDSHNNSKNQCSVGDDSKAPGFLGDHIKGASMGTSALLCPASSKPSGLRMPSPKIGFFDGVRSASRTPPGSLQSHSSLPSALSRIGAASISPSAGANKAKLGKSPSAKTILVQSTQQTALNKKIRPSLSLQSPSNAAVKVSSVSRNVKSPLISPKFQNRISPKTGKERHLKAGEAEYKVHDISTLENPLVLQHKMSPESEGTADALGTEFNPMNKSLDAFGDLHSACDAENINPSQKGDKDAEFVQHLPQNDLYLLTNNNEKEQPYIEDQVNCLSRQVGAMDMNVKLHLPEVFLPSYLSEICDLDMKFFYWI</sequence>
<feature type="compositionally biased region" description="Low complexity" evidence="1">
    <location>
        <begin position="1450"/>
        <end position="1459"/>
    </location>
</feature>
<evidence type="ECO:0000313" key="3">
    <source>
        <dbReference type="EMBL" id="KAK9193080.1"/>
    </source>
</evidence>
<dbReference type="PROSITE" id="PS50812">
    <property type="entry name" value="PWWP"/>
    <property type="match status" value="1"/>
</dbReference>
<feature type="region of interest" description="Disordered" evidence="1">
    <location>
        <begin position="654"/>
        <end position="742"/>
    </location>
</feature>
<feature type="compositionally biased region" description="Basic and acidic residues" evidence="1">
    <location>
        <begin position="16"/>
        <end position="27"/>
    </location>
</feature>
<evidence type="ECO:0000256" key="1">
    <source>
        <dbReference type="SAM" id="MobiDB-lite"/>
    </source>
</evidence>
<feature type="region of interest" description="Disordered" evidence="1">
    <location>
        <begin position="120"/>
        <end position="305"/>
    </location>
</feature>
<dbReference type="CDD" id="cd05162">
    <property type="entry name" value="PWWP"/>
    <property type="match status" value="1"/>
</dbReference>
<feature type="region of interest" description="Disordered" evidence="1">
    <location>
        <begin position="895"/>
        <end position="922"/>
    </location>
</feature>
<proteinExistence type="predicted"/>
<dbReference type="InterPro" id="IPR053063">
    <property type="entry name" value="PWWP_domain_containing_PDP"/>
</dbReference>
<feature type="region of interest" description="Disordered" evidence="1">
    <location>
        <begin position="936"/>
        <end position="962"/>
    </location>
</feature>
<dbReference type="PANTHER" id="PTHR42851:SF19">
    <property type="entry name" value="PWWP DOMAIN-CONTAINING PROTEIN 2-RELATED"/>
    <property type="match status" value="1"/>
</dbReference>
<dbReference type="SUPFAM" id="SSF63748">
    <property type="entry name" value="Tudor/PWWP/MBT"/>
    <property type="match status" value="1"/>
</dbReference>
<keyword evidence="4" id="KW-1185">Reference proteome</keyword>
<organism evidence="3 4">
    <name type="scientific">Citrus x changshan-huyou</name>
    <dbReference type="NCBI Taxonomy" id="2935761"/>
    <lineage>
        <taxon>Eukaryota</taxon>
        <taxon>Viridiplantae</taxon>
        <taxon>Streptophyta</taxon>
        <taxon>Embryophyta</taxon>
        <taxon>Tracheophyta</taxon>
        <taxon>Spermatophyta</taxon>
        <taxon>Magnoliopsida</taxon>
        <taxon>eudicotyledons</taxon>
        <taxon>Gunneridae</taxon>
        <taxon>Pentapetalae</taxon>
        <taxon>rosids</taxon>
        <taxon>malvids</taxon>
        <taxon>Sapindales</taxon>
        <taxon>Rutaceae</taxon>
        <taxon>Aurantioideae</taxon>
        <taxon>Citrus</taxon>
    </lineage>
</organism>
<evidence type="ECO:0000259" key="2">
    <source>
        <dbReference type="PROSITE" id="PS50812"/>
    </source>
</evidence>
<evidence type="ECO:0000313" key="4">
    <source>
        <dbReference type="Proteomes" id="UP001428341"/>
    </source>
</evidence>
<feature type="compositionally biased region" description="Basic and acidic residues" evidence="1">
    <location>
        <begin position="223"/>
        <end position="243"/>
    </location>
</feature>
<feature type="compositionally biased region" description="Basic and acidic residues" evidence="1">
    <location>
        <begin position="695"/>
        <end position="710"/>
    </location>
</feature>
<feature type="compositionally biased region" description="Low complexity" evidence="1">
    <location>
        <begin position="1481"/>
        <end position="1509"/>
    </location>
</feature>
<reference evidence="3 4" key="1">
    <citation type="submission" date="2024-05" db="EMBL/GenBank/DDBJ databases">
        <title>Haplotype-resolved chromosome-level genome assembly of Huyou (Citrus changshanensis).</title>
        <authorList>
            <person name="Miao C."/>
            <person name="Chen W."/>
            <person name="Wu Y."/>
            <person name="Wang L."/>
            <person name="Zhao S."/>
            <person name="Grierson D."/>
            <person name="Xu C."/>
            <person name="Chen K."/>
        </authorList>
    </citation>
    <scope>NUCLEOTIDE SEQUENCE [LARGE SCALE GENOMIC DNA]</scope>
    <source>
        <strain evidence="3">01-14</strain>
        <tissue evidence="3">Leaf</tissue>
    </source>
</reference>
<name>A0AAP0QH80_9ROSI</name>
<dbReference type="EMBL" id="JBCGBO010000006">
    <property type="protein sequence ID" value="KAK9193080.1"/>
    <property type="molecule type" value="Genomic_DNA"/>
</dbReference>
<dbReference type="InterPro" id="IPR000313">
    <property type="entry name" value="PWWP_dom"/>
</dbReference>
<feature type="compositionally biased region" description="Polar residues" evidence="1">
    <location>
        <begin position="1539"/>
        <end position="1549"/>
    </location>
</feature>
<feature type="compositionally biased region" description="Polar residues" evidence="1">
    <location>
        <begin position="953"/>
        <end position="962"/>
    </location>
</feature>
<protein>
    <recommendedName>
        <fullName evidence="2">PWWP domain-containing protein</fullName>
    </recommendedName>
</protein>